<reference evidence="2" key="1">
    <citation type="submission" date="2022-11" db="UniProtKB">
        <authorList>
            <consortium name="WormBaseParasite"/>
        </authorList>
    </citation>
    <scope>IDENTIFICATION</scope>
</reference>
<proteinExistence type="predicted"/>
<evidence type="ECO:0000313" key="1">
    <source>
        <dbReference type="Proteomes" id="UP000887580"/>
    </source>
</evidence>
<accession>A0AC35FR08</accession>
<dbReference type="Proteomes" id="UP000887580">
    <property type="component" value="Unplaced"/>
</dbReference>
<name>A0AC35FR08_9BILA</name>
<dbReference type="WBParaSite" id="PS1159_v2.g20034.t1">
    <property type="protein sequence ID" value="PS1159_v2.g20034.t1"/>
    <property type="gene ID" value="PS1159_v2.g20034"/>
</dbReference>
<organism evidence="1 2">
    <name type="scientific">Panagrolaimus sp. PS1159</name>
    <dbReference type="NCBI Taxonomy" id="55785"/>
    <lineage>
        <taxon>Eukaryota</taxon>
        <taxon>Metazoa</taxon>
        <taxon>Ecdysozoa</taxon>
        <taxon>Nematoda</taxon>
        <taxon>Chromadorea</taxon>
        <taxon>Rhabditida</taxon>
        <taxon>Tylenchina</taxon>
        <taxon>Panagrolaimomorpha</taxon>
        <taxon>Panagrolaimoidea</taxon>
        <taxon>Panagrolaimidae</taxon>
        <taxon>Panagrolaimus</taxon>
    </lineage>
</organism>
<sequence>MNHKIEELPNNLGFSGTLYIQHENLLSQFISKCVICDLKCLKFINNYWEYNQHLKLSQKFIDKICASNLEEFVVYQLPENFKRETLLENMAKKKPNLHVYLRFK</sequence>
<evidence type="ECO:0000313" key="2">
    <source>
        <dbReference type="WBParaSite" id="PS1159_v2.g20034.t1"/>
    </source>
</evidence>
<protein>
    <submittedName>
        <fullName evidence="2">Uncharacterized protein</fullName>
    </submittedName>
</protein>